<keyword evidence="1" id="KW-0472">Membrane</keyword>
<feature type="transmembrane region" description="Helical" evidence="1">
    <location>
        <begin position="6"/>
        <end position="25"/>
    </location>
</feature>
<accession>A0ABD2D2K7</accession>
<dbReference type="EMBL" id="JAYRBN010000007">
    <property type="protein sequence ID" value="KAL2751159.1"/>
    <property type="molecule type" value="Genomic_DNA"/>
</dbReference>
<evidence type="ECO:0000313" key="2">
    <source>
        <dbReference type="EMBL" id="KAL2751159.1"/>
    </source>
</evidence>
<protein>
    <submittedName>
        <fullName evidence="2">Uncharacterized protein</fullName>
    </submittedName>
</protein>
<keyword evidence="1" id="KW-1133">Transmembrane helix</keyword>
<reference evidence="2 3" key="1">
    <citation type="journal article" date="2024" name="Ann. Entomol. Soc. Am.">
        <title>Genomic analyses of the southern and eastern yellowjacket wasps (Hymenoptera: Vespidae) reveal evolutionary signatures of social life.</title>
        <authorList>
            <person name="Catto M.A."/>
            <person name="Caine P.B."/>
            <person name="Orr S.E."/>
            <person name="Hunt B.G."/>
            <person name="Goodisman M.A.D."/>
        </authorList>
    </citation>
    <scope>NUCLEOTIDE SEQUENCE [LARGE SCALE GENOMIC DNA]</scope>
    <source>
        <strain evidence="2">232</strain>
        <tissue evidence="2">Head and thorax</tissue>
    </source>
</reference>
<keyword evidence="1" id="KW-0812">Transmembrane</keyword>
<organism evidence="2 3">
    <name type="scientific">Vespula maculifrons</name>
    <name type="common">Eastern yellow jacket</name>
    <name type="synonym">Wasp</name>
    <dbReference type="NCBI Taxonomy" id="7453"/>
    <lineage>
        <taxon>Eukaryota</taxon>
        <taxon>Metazoa</taxon>
        <taxon>Ecdysozoa</taxon>
        <taxon>Arthropoda</taxon>
        <taxon>Hexapoda</taxon>
        <taxon>Insecta</taxon>
        <taxon>Pterygota</taxon>
        <taxon>Neoptera</taxon>
        <taxon>Endopterygota</taxon>
        <taxon>Hymenoptera</taxon>
        <taxon>Apocrita</taxon>
        <taxon>Aculeata</taxon>
        <taxon>Vespoidea</taxon>
        <taxon>Vespidae</taxon>
        <taxon>Vespinae</taxon>
        <taxon>Vespula</taxon>
    </lineage>
</organism>
<evidence type="ECO:0000256" key="1">
    <source>
        <dbReference type="SAM" id="Phobius"/>
    </source>
</evidence>
<proteinExistence type="predicted"/>
<comment type="caution">
    <text evidence="2">The sequence shown here is derived from an EMBL/GenBank/DDBJ whole genome shotgun (WGS) entry which is preliminary data.</text>
</comment>
<sequence length="39" mass="4807">MCKQCVFLCGYVIGNLFKFLTFVYIRHRPRRGYRSQEEF</sequence>
<gene>
    <name evidence="2" type="ORF">V1477_000317</name>
</gene>
<evidence type="ECO:0000313" key="3">
    <source>
        <dbReference type="Proteomes" id="UP001607303"/>
    </source>
</evidence>
<keyword evidence="3" id="KW-1185">Reference proteome</keyword>
<name>A0ABD2D2K7_VESMC</name>
<dbReference type="Proteomes" id="UP001607303">
    <property type="component" value="Unassembled WGS sequence"/>
</dbReference>
<dbReference type="AlphaFoldDB" id="A0ABD2D2K7"/>